<accession>A0A0G4PAT3</accession>
<dbReference type="EMBL" id="HG793142">
    <property type="protein sequence ID" value="CRL23426.1"/>
    <property type="molecule type" value="Genomic_DNA"/>
</dbReference>
<evidence type="ECO:0000313" key="2">
    <source>
        <dbReference type="Proteomes" id="UP000053732"/>
    </source>
</evidence>
<dbReference type="STRING" id="1429867.A0A0G4PAT3"/>
<keyword evidence="2" id="KW-1185">Reference proteome</keyword>
<dbReference type="Proteomes" id="UP000053732">
    <property type="component" value="Unassembled WGS sequence"/>
</dbReference>
<organism evidence="1 2">
    <name type="scientific">Penicillium camemberti (strain FM 013)</name>
    <dbReference type="NCBI Taxonomy" id="1429867"/>
    <lineage>
        <taxon>Eukaryota</taxon>
        <taxon>Fungi</taxon>
        <taxon>Dikarya</taxon>
        <taxon>Ascomycota</taxon>
        <taxon>Pezizomycotina</taxon>
        <taxon>Eurotiomycetes</taxon>
        <taxon>Eurotiomycetidae</taxon>
        <taxon>Eurotiales</taxon>
        <taxon>Aspergillaceae</taxon>
        <taxon>Penicillium</taxon>
    </lineage>
</organism>
<sequence length="63" mass="7625">MKDERISRLINLTHGQLDDRQLRFRSSFRPAASYLYFHYHVRIVRMCWQRSSQRRSSQAAAIL</sequence>
<gene>
    <name evidence="1" type="ORF">PCAMFM013_S009g000366</name>
</gene>
<dbReference type="AlphaFoldDB" id="A0A0G4PAT3"/>
<proteinExistence type="predicted"/>
<reference evidence="1 2" key="1">
    <citation type="journal article" date="2014" name="Nat. Commun.">
        <title>Multiple recent horizontal transfers of a large genomic region in cheese making fungi.</title>
        <authorList>
            <person name="Cheeseman K."/>
            <person name="Ropars J."/>
            <person name="Renault P."/>
            <person name="Dupont J."/>
            <person name="Gouzy J."/>
            <person name="Branca A."/>
            <person name="Abraham A.L."/>
            <person name="Ceppi M."/>
            <person name="Conseiller E."/>
            <person name="Debuchy R."/>
            <person name="Malagnac F."/>
            <person name="Goarin A."/>
            <person name="Silar P."/>
            <person name="Lacoste S."/>
            <person name="Sallet E."/>
            <person name="Bensimon A."/>
            <person name="Giraud T."/>
            <person name="Brygoo Y."/>
        </authorList>
    </citation>
    <scope>NUCLEOTIDE SEQUENCE [LARGE SCALE GENOMIC DNA]</scope>
    <source>
        <strain evidence="2">FM 013</strain>
    </source>
</reference>
<evidence type="ECO:0000313" key="1">
    <source>
        <dbReference type="EMBL" id="CRL23426.1"/>
    </source>
</evidence>
<name>A0A0G4PAT3_PENC3</name>
<protein>
    <submittedName>
        <fullName evidence="1">Str. FM013</fullName>
    </submittedName>
</protein>